<protein>
    <submittedName>
        <fullName evidence="1">Uncharacterized protein</fullName>
    </submittedName>
</protein>
<evidence type="ECO:0000313" key="2">
    <source>
        <dbReference type="Proteomes" id="UP000008783"/>
    </source>
</evidence>
<dbReference type="HOGENOM" id="CLU_1778389_0_0_1"/>
<evidence type="ECO:0000313" key="1">
    <source>
        <dbReference type="EMBL" id="EFP84138.1"/>
    </source>
</evidence>
<sequence>MCFPPIGYSMATWKMASGRGRTDNQVVVVGLAASTYTKIEGCRVVGFVRVMAGLESAITIIDMWMATALAAPGNLAFLATDCASCYPALMLHFTIFVVSPSAIDDLGTWSNGRSTPLKVALVDCISQLDIEEGCQYPYRVESAHVF</sequence>
<reference key="1">
    <citation type="submission" date="2007-01" db="EMBL/GenBank/DDBJ databases">
        <title>The Genome Sequence of Puccinia graminis f. sp. tritici Strain CRL 75-36-700-3.</title>
        <authorList>
            <consortium name="The Broad Institute Genome Sequencing Platform"/>
            <person name="Birren B."/>
            <person name="Lander E."/>
            <person name="Galagan J."/>
            <person name="Nusbaum C."/>
            <person name="Devon K."/>
            <person name="Cuomo C."/>
            <person name="Jaffe D."/>
            <person name="Butler J."/>
            <person name="Alvarez P."/>
            <person name="Gnerre S."/>
            <person name="Grabherr M."/>
            <person name="Mauceli E."/>
            <person name="Brockman W."/>
            <person name="Young S."/>
            <person name="LaButti K."/>
            <person name="Sykes S."/>
            <person name="DeCaprio D."/>
            <person name="Crawford M."/>
            <person name="Koehrsen M."/>
            <person name="Engels R."/>
            <person name="Montgomery P."/>
            <person name="Pearson M."/>
            <person name="Howarth C."/>
            <person name="Larson L."/>
            <person name="White J."/>
            <person name="Zeng Q."/>
            <person name="Kodira C."/>
            <person name="Yandava C."/>
            <person name="Alvarado L."/>
            <person name="O'Leary S."/>
            <person name="Szabo L."/>
            <person name="Dean R."/>
            <person name="Schein J."/>
        </authorList>
    </citation>
    <scope>NUCLEOTIDE SEQUENCE</scope>
    <source>
        <strain>CRL 75-36-700-3</strain>
    </source>
</reference>
<dbReference type="EMBL" id="DS178289">
    <property type="protein sequence ID" value="EFP84138.1"/>
    <property type="molecule type" value="Genomic_DNA"/>
</dbReference>
<organism evidence="1 2">
    <name type="scientific">Puccinia graminis f. sp. tritici (strain CRL 75-36-700-3 / race SCCL)</name>
    <name type="common">Black stem rust fungus</name>
    <dbReference type="NCBI Taxonomy" id="418459"/>
    <lineage>
        <taxon>Eukaryota</taxon>
        <taxon>Fungi</taxon>
        <taxon>Dikarya</taxon>
        <taxon>Basidiomycota</taxon>
        <taxon>Pucciniomycotina</taxon>
        <taxon>Pucciniomycetes</taxon>
        <taxon>Pucciniales</taxon>
        <taxon>Pucciniaceae</taxon>
        <taxon>Puccinia</taxon>
    </lineage>
</organism>
<keyword evidence="2" id="KW-1185">Reference proteome</keyword>
<accession>E3KIL3</accession>
<dbReference type="GeneID" id="10545316"/>
<reference evidence="2" key="2">
    <citation type="journal article" date="2011" name="Proc. Natl. Acad. Sci. U.S.A.">
        <title>Obligate biotrophy features unraveled by the genomic analysis of rust fungi.</title>
        <authorList>
            <person name="Duplessis S."/>
            <person name="Cuomo C.A."/>
            <person name="Lin Y.-C."/>
            <person name="Aerts A."/>
            <person name="Tisserant E."/>
            <person name="Veneault-Fourrey C."/>
            <person name="Joly D.L."/>
            <person name="Hacquard S."/>
            <person name="Amselem J."/>
            <person name="Cantarel B.L."/>
            <person name="Chiu R."/>
            <person name="Coutinho P.M."/>
            <person name="Feau N."/>
            <person name="Field M."/>
            <person name="Frey P."/>
            <person name="Gelhaye E."/>
            <person name="Goldberg J."/>
            <person name="Grabherr M.G."/>
            <person name="Kodira C.D."/>
            <person name="Kohler A."/>
            <person name="Kuees U."/>
            <person name="Lindquist E.A."/>
            <person name="Lucas S.M."/>
            <person name="Mago R."/>
            <person name="Mauceli E."/>
            <person name="Morin E."/>
            <person name="Murat C."/>
            <person name="Pangilinan J.L."/>
            <person name="Park R."/>
            <person name="Pearson M."/>
            <person name="Quesneville H."/>
            <person name="Rouhier N."/>
            <person name="Sakthikumar S."/>
            <person name="Salamov A.A."/>
            <person name="Schmutz J."/>
            <person name="Selles B."/>
            <person name="Shapiro H."/>
            <person name="Tanguay P."/>
            <person name="Tuskan G.A."/>
            <person name="Henrissat B."/>
            <person name="Van de Peer Y."/>
            <person name="Rouze P."/>
            <person name="Ellis J.G."/>
            <person name="Dodds P.N."/>
            <person name="Schein J.E."/>
            <person name="Zhong S."/>
            <person name="Hamelin R.C."/>
            <person name="Grigoriev I.V."/>
            <person name="Szabo L.J."/>
            <person name="Martin F."/>
        </authorList>
    </citation>
    <scope>NUCLEOTIDE SEQUENCE [LARGE SCALE GENOMIC DNA]</scope>
    <source>
        <strain evidence="2">CRL 75-36-700-3 / race SCCL</strain>
    </source>
</reference>
<dbReference type="AlphaFoldDB" id="E3KIL3"/>
<dbReference type="VEuPathDB" id="FungiDB:PGTG_10516"/>
<gene>
    <name evidence="1" type="ORF">PGTG_10516</name>
</gene>
<proteinExistence type="predicted"/>
<dbReference type="RefSeq" id="XP_003328557.1">
    <property type="nucleotide sequence ID" value="XM_003328509.1"/>
</dbReference>
<dbReference type="InParanoid" id="E3KIL3"/>
<dbReference type="KEGG" id="pgr:PGTG_10516"/>
<dbReference type="Proteomes" id="UP000008783">
    <property type="component" value="Unassembled WGS sequence"/>
</dbReference>
<name>E3KIL3_PUCGT</name>